<evidence type="ECO:0000259" key="8">
    <source>
        <dbReference type="Pfam" id="PF01757"/>
    </source>
</evidence>
<protein>
    <recommendedName>
        <fullName evidence="7">O-acetyltransferase WecH</fullName>
        <ecNumber evidence="7">2.3.1.-</ecNumber>
    </recommendedName>
</protein>
<keyword evidence="5 7" id="KW-1133">Transmembrane helix</keyword>
<evidence type="ECO:0000256" key="7">
    <source>
        <dbReference type="HAMAP-Rule" id="MF_01949"/>
    </source>
</evidence>
<accession>A0A2L1UTX7</accession>
<feature type="transmembrane region" description="Helical" evidence="7">
    <location>
        <begin position="236"/>
        <end position="255"/>
    </location>
</feature>
<organism evidence="9 10">
    <name type="scientific">Rahnella sikkimica</name>
    <dbReference type="NCBI Taxonomy" id="1805933"/>
    <lineage>
        <taxon>Bacteria</taxon>
        <taxon>Pseudomonadati</taxon>
        <taxon>Pseudomonadota</taxon>
        <taxon>Gammaproteobacteria</taxon>
        <taxon>Enterobacterales</taxon>
        <taxon>Yersiniaceae</taxon>
        <taxon>Rahnella</taxon>
    </lineage>
</organism>
<evidence type="ECO:0000313" key="10">
    <source>
        <dbReference type="Proteomes" id="UP000239197"/>
    </source>
</evidence>
<keyword evidence="7" id="KW-0012">Acyltransferase</keyword>
<comment type="subcellular location">
    <subcellularLocation>
        <location evidence="7">Cell inner membrane</location>
        <topology evidence="7">Multi-pass membrane protein</topology>
    </subcellularLocation>
    <subcellularLocation>
        <location evidence="1">Cell membrane</location>
        <topology evidence="1">Multi-pass membrane protein</topology>
    </subcellularLocation>
</comment>
<feature type="transmembrane region" description="Helical" evidence="7">
    <location>
        <begin position="267"/>
        <end position="288"/>
    </location>
</feature>
<dbReference type="AlphaFoldDB" id="A0A2L1UTX7"/>
<feature type="domain" description="Acyltransferase 3" evidence="8">
    <location>
        <begin position="6"/>
        <end position="321"/>
    </location>
</feature>
<comment type="similarity">
    <text evidence="2 7">Belongs to the acyltransferase 3 family.</text>
</comment>
<evidence type="ECO:0000256" key="1">
    <source>
        <dbReference type="ARBA" id="ARBA00004651"/>
    </source>
</evidence>
<evidence type="ECO:0000256" key="3">
    <source>
        <dbReference type="ARBA" id="ARBA00022475"/>
    </source>
</evidence>
<proteinExistence type="inferred from homology"/>
<dbReference type="InterPro" id="IPR032905">
    <property type="entry name" value="WecH"/>
</dbReference>
<feature type="transmembrane region" description="Helical" evidence="7">
    <location>
        <begin position="300"/>
        <end position="321"/>
    </location>
</feature>
<evidence type="ECO:0000313" key="9">
    <source>
        <dbReference type="EMBL" id="AVF36413.1"/>
    </source>
</evidence>
<dbReference type="Pfam" id="PF01757">
    <property type="entry name" value="Acyl_transf_3"/>
    <property type="match status" value="1"/>
</dbReference>
<keyword evidence="6 7" id="KW-0472">Membrane</keyword>
<keyword evidence="7" id="KW-0997">Cell inner membrane</keyword>
<feature type="transmembrane region" description="Helical" evidence="7">
    <location>
        <begin position="79"/>
        <end position="102"/>
    </location>
</feature>
<evidence type="ECO:0000256" key="2">
    <source>
        <dbReference type="ARBA" id="ARBA00007400"/>
    </source>
</evidence>
<gene>
    <name evidence="7" type="primary">wecH</name>
    <name evidence="9" type="ORF">BV494_16415</name>
</gene>
<feature type="transmembrane region" description="Helical" evidence="7">
    <location>
        <begin position="205"/>
        <end position="224"/>
    </location>
</feature>
<feature type="transmembrane region" description="Helical" evidence="7">
    <location>
        <begin position="12"/>
        <end position="36"/>
    </location>
</feature>
<keyword evidence="3 7" id="KW-1003">Cell membrane</keyword>
<evidence type="ECO:0000256" key="5">
    <source>
        <dbReference type="ARBA" id="ARBA00022989"/>
    </source>
</evidence>
<dbReference type="PANTHER" id="PTHR40074">
    <property type="entry name" value="O-ACETYLTRANSFERASE WECH"/>
    <property type="match status" value="1"/>
</dbReference>
<dbReference type="Proteomes" id="UP000239197">
    <property type="component" value="Chromosome"/>
</dbReference>
<dbReference type="UniPathway" id="UPA00566"/>
<sequence length="331" mass="37034">MSQKISWIDNLRALACMMVVMIHASTSLVVNFPAIHTAEWTVANLLNSASRVCVPLFFMISGALFFGDKSAQKRHFLRVSLCLLFYSIVSLLYIVTMTKIGFWPSLRLILEKPVFYHLWFFYAIMVVYLLSPLINVKSVSGKYLLIAGILLGVLANPQLPALSWQKVHLLPLDLYISGDTFYYVLYALLGRAISQLDTRKPGVTFTAAAVFVISTLTIAGGTYRQMLINQNFADTFYVYTGPLVFISAMTLFITFKNAFAERILPGFSLISRHSLAIYGFHALIIIGLRGRHLDFPQFPLLNVAYLFICGLGGGLLLAIALGKIDRHNWVS</sequence>
<dbReference type="KEGG" id="rox:BV494_16415"/>
<comment type="function">
    <text evidence="7">Responsible for the incorporation of O-acetyl groups into the enterobacterial common antigen (ECA) trisaccharide repeat units.</text>
</comment>
<dbReference type="EC" id="2.3.1.-" evidence="7"/>
<dbReference type="InterPro" id="IPR002656">
    <property type="entry name" value="Acyl_transf_3_dom"/>
</dbReference>
<dbReference type="HAMAP" id="MF_01949">
    <property type="entry name" value="Acetyltr_WecH"/>
    <property type="match status" value="1"/>
</dbReference>
<dbReference type="OrthoDB" id="1072135at2"/>
<dbReference type="PANTHER" id="PTHR40074:SF2">
    <property type="entry name" value="O-ACETYLTRANSFERASE WECH"/>
    <property type="match status" value="1"/>
</dbReference>
<reference evidence="10" key="1">
    <citation type="submission" date="2017-01" db="EMBL/GenBank/DDBJ databases">
        <title>Genome sequence of Rouxiella sp. ERMR1:05.</title>
        <authorList>
            <person name="Kumar R."/>
            <person name="Singh D."/>
            <person name="Kumar S."/>
        </authorList>
    </citation>
    <scope>NUCLEOTIDE SEQUENCE [LARGE SCALE GENOMIC DNA]</scope>
    <source>
        <strain evidence="10">ERMR1:05</strain>
    </source>
</reference>
<feature type="transmembrane region" description="Helical" evidence="7">
    <location>
        <begin position="143"/>
        <end position="162"/>
    </location>
</feature>
<feature type="transmembrane region" description="Helical" evidence="7">
    <location>
        <begin position="114"/>
        <end position="131"/>
    </location>
</feature>
<feature type="transmembrane region" description="Helical" evidence="7">
    <location>
        <begin position="48"/>
        <end position="67"/>
    </location>
</feature>
<dbReference type="GO" id="GO:0009246">
    <property type="term" value="P:enterobacterial common antigen biosynthetic process"/>
    <property type="evidence" value="ECO:0007669"/>
    <property type="project" value="UniProtKB-UniRule"/>
</dbReference>
<dbReference type="GO" id="GO:0005886">
    <property type="term" value="C:plasma membrane"/>
    <property type="evidence" value="ECO:0007669"/>
    <property type="project" value="UniProtKB-SubCell"/>
</dbReference>
<dbReference type="RefSeq" id="WP_104923822.1">
    <property type="nucleotide sequence ID" value="NZ_CP019062.1"/>
</dbReference>
<feature type="transmembrane region" description="Helical" evidence="7">
    <location>
        <begin position="174"/>
        <end position="193"/>
    </location>
</feature>
<dbReference type="GO" id="GO:0016413">
    <property type="term" value="F:O-acetyltransferase activity"/>
    <property type="evidence" value="ECO:0007669"/>
    <property type="project" value="InterPro"/>
</dbReference>
<evidence type="ECO:0000256" key="4">
    <source>
        <dbReference type="ARBA" id="ARBA00022692"/>
    </source>
</evidence>
<keyword evidence="10" id="KW-1185">Reference proteome</keyword>
<dbReference type="EMBL" id="CP019062">
    <property type="protein sequence ID" value="AVF36413.1"/>
    <property type="molecule type" value="Genomic_DNA"/>
</dbReference>
<comment type="pathway">
    <text evidence="7">Bacterial outer membrane biogenesis; enterobacterial common antigen biosynthesis.</text>
</comment>
<name>A0A2L1UTX7_9GAMM</name>
<evidence type="ECO:0000256" key="6">
    <source>
        <dbReference type="ARBA" id="ARBA00023136"/>
    </source>
</evidence>
<keyword evidence="7" id="KW-0808">Transferase</keyword>
<keyword evidence="4 7" id="KW-0812">Transmembrane</keyword>